<protein>
    <submittedName>
        <fullName evidence="8">L-allo-threonine aldolase</fullName>
    </submittedName>
</protein>
<dbReference type="InterPro" id="IPR015421">
    <property type="entry name" value="PyrdxlP-dep_Trfase_major"/>
</dbReference>
<comment type="caution">
    <text evidence="8">The sequence shown here is derived from an EMBL/GenBank/DDBJ whole genome shotgun (WGS) entry which is preliminary data.</text>
</comment>
<comment type="subunit">
    <text evidence="3">Homotetramer.</text>
</comment>
<accession>A0AAW3EQ47</accession>
<evidence type="ECO:0000259" key="7">
    <source>
        <dbReference type="Pfam" id="PF01212"/>
    </source>
</evidence>
<dbReference type="KEGG" id="bgo:BM43_2873"/>
<dbReference type="InterPro" id="IPR023603">
    <property type="entry name" value="Low_specificity_L-TA-like"/>
</dbReference>
<name>A0AAW3EQ47_BURGA</name>
<dbReference type="GO" id="GO:0005829">
    <property type="term" value="C:cytosol"/>
    <property type="evidence" value="ECO:0007669"/>
    <property type="project" value="TreeGrafter"/>
</dbReference>
<dbReference type="EMBL" id="JPGG01000018">
    <property type="protein sequence ID" value="KGC09948.1"/>
    <property type="molecule type" value="Genomic_DNA"/>
</dbReference>
<dbReference type="GO" id="GO:0008732">
    <property type="term" value="F:L-allo-threonine aldolase activity"/>
    <property type="evidence" value="ECO:0007669"/>
    <property type="project" value="TreeGrafter"/>
</dbReference>
<feature type="domain" description="Aromatic amino acid beta-eliminating lyase/threonine aldolase" evidence="7">
    <location>
        <begin position="7"/>
        <end position="292"/>
    </location>
</feature>
<evidence type="ECO:0000256" key="6">
    <source>
        <dbReference type="PIRSR" id="PIRSR017617-1"/>
    </source>
</evidence>
<dbReference type="GeneID" id="66457378"/>
<dbReference type="InterPro" id="IPR001597">
    <property type="entry name" value="ArAA_b-elim_lyase/Thr_aldolase"/>
</dbReference>
<dbReference type="Pfam" id="PF01212">
    <property type="entry name" value="Beta_elim_lyase"/>
    <property type="match status" value="1"/>
</dbReference>
<dbReference type="RefSeq" id="WP_017921650.1">
    <property type="nucleotide sequence ID" value="NZ_CADEPP010000001.1"/>
</dbReference>
<dbReference type="Gene3D" id="3.40.640.10">
    <property type="entry name" value="Type I PLP-dependent aspartate aminotransferase-like (Major domain)"/>
    <property type="match status" value="1"/>
</dbReference>
<dbReference type="InterPro" id="IPR015422">
    <property type="entry name" value="PyrdxlP-dep_Trfase_small"/>
</dbReference>
<comment type="similarity">
    <text evidence="2">Belongs to the threonine aldolase family.</text>
</comment>
<evidence type="ECO:0000256" key="3">
    <source>
        <dbReference type="ARBA" id="ARBA00011881"/>
    </source>
</evidence>
<organism evidence="8 9">
    <name type="scientific">Burkholderia gladioli</name>
    <name type="common">Pseudomonas marginata</name>
    <name type="synonym">Phytomonas marginata</name>
    <dbReference type="NCBI Taxonomy" id="28095"/>
    <lineage>
        <taxon>Bacteria</taxon>
        <taxon>Pseudomonadati</taxon>
        <taxon>Pseudomonadota</taxon>
        <taxon>Betaproteobacteria</taxon>
        <taxon>Burkholderiales</taxon>
        <taxon>Burkholderiaceae</taxon>
        <taxon>Burkholderia</taxon>
    </lineage>
</organism>
<dbReference type="PANTHER" id="PTHR48097:SF9">
    <property type="entry name" value="L-THREONINE ALDOLASE"/>
    <property type="match status" value="1"/>
</dbReference>
<dbReference type="InterPro" id="IPR015424">
    <property type="entry name" value="PyrdxlP-dep_Trfase"/>
</dbReference>
<dbReference type="PANTHER" id="PTHR48097">
    <property type="entry name" value="L-THREONINE ALDOLASE-RELATED"/>
    <property type="match status" value="1"/>
</dbReference>
<evidence type="ECO:0000313" key="9">
    <source>
        <dbReference type="Proteomes" id="UP000029590"/>
    </source>
</evidence>
<keyword evidence="4" id="KW-0663">Pyridoxal phosphate</keyword>
<proteinExistence type="inferred from homology"/>
<dbReference type="PIRSF" id="PIRSF017617">
    <property type="entry name" value="Thr_aldolase"/>
    <property type="match status" value="1"/>
</dbReference>
<dbReference type="GO" id="GO:0006567">
    <property type="term" value="P:L-threonine catabolic process"/>
    <property type="evidence" value="ECO:0007669"/>
    <property type="project" value="TreeGrafter"/>
</dbReference>
<dbReference type="Proteomes" id="UP000029590">
    <property type="component" value="Unassembled WGS sequence"/>
</dbReference>
<dbReference type="GO" id="GO:0006545">
    <property type="term" value="P:glycine biosynthetic process"/>
    <property type="evidence" value="ECO:0007669"/>
    <property type="project" value="TreeGrafter"/>
</dbReference>
<dbReference type="FunFam" id="3.40.640.10:FF:000030">
    <property type="entry name" value="Low-specificity L-threonine aldolase"/>
    <property type="match status" value="1"/>
</dbReference>
<dbReference type="AlphaFoldDB" id="A0AAW3EQ47"/>
<evidence type="ECO:0000313" key="8">
    <source>
        <dbReference type="EMBL" id="KGC09948.1"/>
    </source>
</evidence>
<keyword evidence="5" id="KW-0456">Lyase</keyword>
<gene>
    <name evidence="8" type="primary">ltaA</name>
    <name evidence="8" type="ORF">DM48_6023</name>
</gene>
<evidence type="ECO:0000256" key="5">
    <source>
        <dbReference type="ARBA" id="ARBA00023239"/>
    </source>
</evidence>
<dbReference type="Gene3D" id="3.90.1150.10">
    <property type="entry name" value="Aspartate Aminotransferase, domain 1"/>
    <property type="match status" value="1"/>
</dbReference>
<evidence type="ECO:0000256" key="2">
    <source>
        <dbReference type="ARBA" id="ARBA00006966"/>
    </source>
</evidence>
<comment type="cofactor">
    <cofactor evidence="1">
        <name>pyridoxal 5'-phosphate</name>
        <dbReference type="ChEBI" id="CHEBI:597326"/>
    </cofactor>
</comment>
<reference evidence="8 9" key="1">
    <citation type="submission" date="2014-04" db="EMBL/GenBank/DDBJ databases">
        <authorList>
            <person name="Bishop-Lilly K.A."/>
            <person name="Broomall S.M."/>
            <person name="Chain P.S."/>
            <person name="Chertkov O."/>
            <person name="Coyne S.R."/>
            <person name="Daligault H.E."/>
            <person name="Davenport K.W."/>
            <person name="Erkkila T."/>
            <person name="Frey K.G."/>
            <person name="Gibbons H.S."/>
            <person name="Gu W."/>
            <person name="Jaissle J."/>
            <person name="Johnson S.L."/>
            <person name="Koroleva G.I."/>
            <person name="Ladner J.T."/>
            <person name="Lo C.-C."/>
            <person name="Minogue T.D."/>
            <person name="Munk C."/>
            <person name="Palacios G.F."/>
            <person name="Redden C.L."/>
            <person name="Rosenzweig C.N."/>
            <person name="Scholz M.B."/>
            <person name="Teshima H."/>
            <person name="Xu Y."/>
        </authorList>
    </citation>
    <scope>NUCLEOTIDE SEQUENCE [LARGE SCALE GENOMIC DNA]</scope>
    <source>
        <strain evidence="9">gladioli</strain>
    </source>
</reference>
<dbReference type="NCBIfam" id="NF041359">
    <property type="entry name" value="GntG_guanitoxin"/>
    <property type="match status" value="1"/>
</dbReference>
<evidence type="ECO:0000256" key="4">
    <source>
        <dbReference type="ARBA" id="ARBA00022898"/>
    </source>
</evidence>
<dbReference type="SUPFAM" id="SSF53383">
    <property type="entry name" value="PLP-dependent transferases"/>
    <property type="match status" value="1"/>
</dbReference>
<feature type="modified residue" description="N6-(pyridoxal phosphate)lysine" evidence="6">
    <location>
        <position position="205"/>
    </location>
</feature>
<evidence type="ECO:0000256" key="1">
    <source>
        <dbReference type="ARBA" id="ARBA00001933"/>
    </source>
</evidence>
<sequence length="357" mass="37406">MDRPLIDFLSDTVTVPTAPMRRAMFEAEVGDDCYGEDPTVNELEALAAHMTGKAAAAFVSSGTLGNLTALLAQCPRGHEVILGDQSDLYNYEAGGISLVGGGVLHPVATAADGSLPIEALRAAIRDRHDYQCAPAAVIALENPHCLAGGRVLSLDYLRRVRELADQHGLAVHMDGARLFNAAVALGVPAAEIVSYADSVQFCLSKSLAAPYGSMVCGSAELIDRVKRYRKLLGGGTRQAGIMAAAGLVALTEMVERLGEDHRRAARLAAGLARIPGIALRAPAFDTSMVFFDVAVPGNAAFLDALREQGIRMGLLGDGVIRAVVHYQIDDAAIDATIAAAGAILAEAALPEAMESHR</sequence>